<reference evidence="10" key="1">
    <citation type="thesis" date="2020" institute="ProQuest LLC" country="789 East Eisenhower Parkway, Ann Arbor, MI, USA">
        <title>Comparative Genomics and Chromosome Evolution.</title>
        <authorList>
            <person name="Mudd A.B."/>
        </authorList>
    </citation>
    <scope>NUCLEOTIDE SEQUENCE</scope>
    <source>
        <strain evidence="10">Female2</strain>
        <tissue evidence="10">Blood</tissue>
    </source>
</reference>
<sequence>MGCKCSKLCCPRLKKKKLQKKQKGEPVQELNDFTAKSHGPIELLQKIKEYEQEIRDILQKHQDEKKAQSEAHKTEIEARTQELLAQAQMDREAEIKRCLLEQAAILNTELEVKCAELQKSYDLEKLTLAESYQKITDSLQGTVDELNSQLASFREKMKRVEESVLTQDYKRHIQDYGTPGQFWEQELQSLHFVIEMKSELIREQEKRLLSHGSTMERNVILEERVRSLLQEREALKVQTQKQAAVTVRLSEELLSTQLTLEKQIHLRERLEREKEQNLYRTVNGDIPQQFSISANPQEISVMVK</sequence>
<dbReference type="PANTHER" id="PTHR24200">
    <property type="entry name" value="TOUCAN, ISOFORM A"/>
    <property type="match status" value="1"/>
</dbReference>
<keyword evidence="5 9" id="KW-0175">Coiled coil</keyword>
<evidence type="ECO:0000256" key="9">
    <source>
        <dbReference type="SAM" id="Coils"/>
    </source>
</evidence>
<evidence type="ECO:0000256" key="6">
    <source>
        <dbReference type="ARBA" id="ARBA00023212"/>
    </source>
</evidence>
<dbReference type="GO" id="GO:0008017">
    <property type="term" value="F:microtubule binding"/>
    <property type="evidence" value="ECO:0007669"/>
    <property type="project" value="TreeGrafter"/>
</dbReference>
<comment type="caution">
    <text evidence="10">The sequence shown here is derived from an EMBL/GenBank/DDBJ whole genome shotgun (WGS) entry which is preliminary data.</text>
</comment>
<dbReference type="EMBL" id="JAACNH010000006">
    <property type="protein sequence ID" value="KAG8438883.1"/>
    <property type="molecule type" value="Genomic_DNA"/>
</dbReference>
<dbReference type="GO" id="GO:0030496">
    <property type="term" value="C:midbody"/>
    <property type="evidence" value="ECO:0007669"/>
    <property type="project" value="UniProtKB-SubCell"/>
</dbReference>
<comment type="similarity">
    <text evidence="8">Belongs to the CCDC69 family.</text>
</comment>
<dbReference type="PANTHER" id="PTHR24200:SF6">
    <property type="entry name" value="COILED-COIL DOMAIN-CONTAINING PROTEIN 69"/>
    <property type="match status" value="1"/>
</dbReference>
<proteinExistence type="inferred from homology"/>
<dbReference type="GO" id="GO:0005634">
    <property type="term" value="C:nucleus"/>
    <property type="evidence" value="ECO:0007669"/>
    <property type="project" value="TreeGrafter"/>
</dbReference>
<evidence type="ECO:0000256" key="4">
    <source>
        <dbReference type="ARBA" id="ARBA00022707"/>
    </source>
</evidence>
<dbReference type="GO" id="GO:0005819">
    <property type="term" value="C:spindle"/>
    <property type="evidence" value="ECO:0007669"/>
    <property type="project" value="UniProtKB-SubCell"/>
</dbReference>
<gene>
    <name evidence="10" type="ORF">GDO86_005174</name>
</gene>
<comment type="subcellular location">
    <subcellularLocation>
        <location evidence="1">Cytoplasm</location>
        <location evidence="1">Cytoskeleton</location>
        <location evidence="1">Spindle</location>
    </subcellularLocation>
    <subcellularLocation>
        <location evidence="2">Midbody</location>
    </subcellularLocation>
</comment>
<dbReference type="GO" id="GO:0005737">
    <property type="term" value="C:cytoplasm"/>
    <property type="evidence" value="ECO:0007669"/>
    <property type="project" value="TreeGrafter"/>
</dbReference>
<feature type="coiled-coil region" evidence="9">
    <location>
        <begin position="100"/>
        <end position="163"/>
    </location>
</feature>
<evidence type="ECO:0000256" key="1">
    <source>
        <dbReference type="ARBA" id="ARBA00004186"/>
    </source>
</evidence>
<keyword evidence="3" id="KW-0963">Cytoplasm</keyword>
<accession>A0A8T2J540</accession>
<keyword evidence="4" id="KW-0519">Myristate</keyword>
<evidence type="ECO:0000313" key="10">
    <source>
        <dbReference type="EMBL" id="KAG8438883.1"/>
    </source>
</evidence>
<evidence type="ECO:0000256" key="8">
    <source>
        <dbReference type="ARBA" id="ARBA00038407"/>
    </source>
</evidence>
<evidence type="ECO:0000256" key="7">
    <source>
        <dbReference type="ARBA" id="ARBA00023288"/>
    </source>
</evidence>
<name>A0A8T2J540_9PIPI</name>
<protein>
    <recommendedName>
        <fullName evidence="12">Coiled-coil domain containing 69</fullName>
    </recommendedName>
</protein>
<dbReference type="Proteomes" id="UP000812440">
    <property type="component" value="Chromosome 3"/>
</dbReference>
<dbReference type="AlphaFoldDB" id="A0A8T2J540"/>
<keyword evidence="11" id="KW-1185">Reference proteome</keyword>
<evidence type="ECO:0008006" key="12">
    <source>
        <dbReference type="Google" id="ProtNLM"/>
    </source>
</evidence>
<organism evidence="10 11">
    <name type="scientific">Hymenochirus boettgeri</name>
    <name type="common">Congo dwarf clawed frog</name>
    <dbReference type="NCBI Taxonomy" id="247094"/>
    <lineage>
        <taxon>Eukaryota</taxon>
        <taxon>Metazoa</taxon>
        <taxon>Chordata</taxon>
        <taxon>Craniata</taxon>
        <taxon>Vertebrata</taxon>
        <taxon>Euteleostomi</taxon>
        <taxon>Amphibia</taxon>
        <taxon>Batrachia</taxon>
        <taxon>Anura</taxon>
        <taxon>Pipoidea</taxon>
        <taxon>Pipidae</taxon>
        <taxon>Pipinae</taxon>
        <taxon>Hymenochirus</taxon>
    </lineage>
</organism>
<dbReference type="OrthoDB" id="10038993at2759"/>
<evidence type="ECO:0000256" key="2">
    <source>
        <dbReference type="ARBA" id="ARBA00004214"/>
    </source>
</evidence>
<evidence type="ECO:0000256" key="5">
    <source>
        <dbReference type="ARBA" id="ARBA00023054"/>
    </source>
</evidence>
<keyword evidence="6" id="KW-0206">Cytoskeleton</keyword>
<evidence type="ECO:0000313" key="11">
    <source>
        <dbReference type="Proteomes" id="UP000812440"/>
    </source>
</evidence>
<evidence type="ECO:0000256" key="3">
    <source>
        <dbReference type="ARBA" id="ARBA00022490"/>
    </source>
</evidence>
<keyword evidence="7" id="KW-0449">Lipoprotein</keyword>
<dbReference type="InterPro" id="IPR051293">
    <property type="entry name" value="MTUS1/CCDC69"/>
</dbReference>